<sequence length="184" mass="21589">MAVSDMTHDEIADWCSNRLTRMGYRFAFSNMTSNTHGEQPDVLGVTCEGYSIVVEVKTSRSDFKADLKKVWRINPEMGMGDERVYLAPEGLLEISEIPYGWQLWEVYGKNQPRLRILKGREKKPIRDGSFTRTRIIDHNIDVDELFHFARRKKSYQRELTWMMKILTRAQESGIDLNQFSNNYQ</sequence>
<dbReference type="Proteomes" id="UP000726777">
    <property type="component" value="Unassembled WGS sequence"/>
</dbReference>
<dbReference type="EMBL" id="JACVHL010000002">
    <property type="protein sequence ID" value="MCC3803901.1"/>
    <property type="molecule type" value="Genomic_DNA"/>
</dbReference>
<proteinExistence type="predicted"/>
<organism evidence="1 2">
    <name type="scientific">Vibrio parahaemolyticus</name>
    <dbReference type="NCBI Taxonomy" id="670"/>
    <lineage>
        <taxon>Bacteria</taxon>
        <taxon>Pseudomonadati</taxon>
        <taxon>Pseudomonadota</taxon>
        <taxon>Gammaproteobacteria</taxon>
        <taxon>Vibrionales</taxon>
        <taxon>Vibrionaceae</taxon>
        <taxon>Vibrio</taxon>
    </lineage>
</organism>
<accession>A0A9Q3UAV9</accession>
<dbReference type="AlphaFoldDB" id="A0A9Q3UAV9"/>
<evidence type="ECO:0000313" key="2">
    <source>
        <dbReference type="Proteomes" id="UP000726777"/>
    </source>
</evidence>
<dbReference type="RefSeq" id="WP_228085575.1">
    <property type="nucleotide sequence ID" value="NZ_JACVHL010000002.1"/>
</dbReference>
<protein>
    <submittedName>
        <fullName evidence="1">Uncharacterized protein</fullName>
    </submittedName>
</protein>
<evidence type="ECO:0000313" key="1">
    <source>
        <dbReference type="EMBL" id="MCC3803901.1"/>
    </source>
</evidence>
<reference evidence="1" key="1">
    <citation type="submission" date="2020-09" db="EMBL/GenBank/DDBJ databases">
        <title>Genome sequence of Vibrio parahaemolyticus isolates.</title>
        <authorList>
            <person name="Hammerl J.A."/>
            <person name="Strauch E."/>
        </authorList>
    </citation>
    <scope>NUCLEOTIDE SEQUENCE</scope>
    <source>
        <strain evidence="1">17-VB00146</strain>
    </source>
</reference>
<gene>
    <name evidence="1" type="ORF">IB292_02510</name>
</gene>
<name>A0A9Q3UAV9_VIBPH</name>
<comment type="caution">
    <text evidence="1">The sequence shown here is derived from an EMBL/GenBank/DDBJ whole genome shotgun (WGS) entry which is preliminary data.</text>
</comment>